<accession>A0ABT2ZQG3</accession>
<evidence type="ECO:0000256" key="1">
    <source>
        <dbReference type="SAM" id="MobiDB-lite"/>
    </source>
</evidence>
<proteinExistence type="predicted"/>
<evidence type="ECO:0000313" key="3">
    <source>
        <dbReference type="EMBL" id="MCV2873205.1"/>
    </source>
</evidence>
<protein>
    <submittedName>
        <fullName evidence="3">Uncharacterized protein</fullName>
    </submittedName>
</protein>
<sequence length="270" mass="29463">MSRSVSYALALALAILLLIGLAIPSRAHAPGPDAADQPGQHGMFMVGEDSLFLLHMPMFTMEKHMYQVVLRASLPDEQMAGYRKLRTENSGTAYNLINVADDQFTLPEIKAGGVRQFKATIYDGYSNAGGGTPGAVLWDNVPVTIEDVVIFRHFNFSIERPANLNYVIFGQGDEAHLTHYIARDPSFQHILTLPAPPDWLSVAELAAGVVVEFPDLPSEPVSCTEPLSATTHPVSFEGRRDKPQTLDLSGAQTVWYSTGNLLNAKDPCPE</sequence>
<dbReference type="EMBL" id="JAOWKZ010000003">
    <property type="protein sequence ID" value="MCV2873205.1"/>
    <property type="molecule type" value="Genomic_DNA"/>
</dbReference>
<keyword evidence="2" id="KW-0732">Signal</keyword>
<feature type="signal peptide" evidence="2">
    <location>
        <begin position="1"/>
        <end position="29"/>
    </location>
</feature>
<dbReference type="Proteomes" id="UP001652564">
    <property type="component" value="Unassembled WGS sequence"/>
</dbReference>
<gene>
    <name evidence="3" type="ORF">OEZ71_12960</name>
</gene>
<evidence type="ECO:0000313" key="4">
    <source>
        <dbReference type="Proteomes" id="UP001652564"/>
    </source>
</evidence>
<dbReference type="RefSeq" id="WP_263740412.1">
    <property type="nucleotide sequence ID" value="NZ_JAOWKZ010000003.1"/>
</dbReference>
<feature type="region of interest" description="Disordered" evidence="1">
    <location>
        <begin position="222"/>
        <end position="243"/>
    </location>
</feature>
<name>A0ABT2ZQG3_9RHOB</name>
<keyword evidence="4" id="KW-1185">Reference proteome</keyword>
<comment type="caution">
    <text evidence="3">The sequence shown here is derived from an EMBL/GenBank/DDBJ whole genome shotgun (WGS) entry which is preliminary data.</text>
</comment>
<feature type="chain" id="PRO_5045524718" evidence="2">
    <location>
        <begin position="30"/>
        <end position="270"/>
    </location>
</feature>
<organism evidence="3 4">
    <name type="scientific">Albidovulum litorale</name>
    <dbReference type="NCBI Taxonomy" id="2984134"/>
    <lineage>
        <taxon>Bacteria</taxon>
        <taxon>Pseudomonadati</taxon>
        <taxon>Pseudomonadota</taxon>
        <taxon>Alphaproteobacteria</taxon>
        <taxon>Rhodobacterales</taxon>
        <taxon>Paracoccaceae</taxon>
        <taxon>Albidovulum</taxon>
    </lineage>
</organism>
<reference evidence="3 4" key="1">
    <citation type="submission" date="2022-10" db="EMBL/GenBank/DDBJ databases">
        <title>Defluviimonas sp. nov., isolated from ocean surface sediments.</title>
        <authorList>
            <person name="He W."/>
            <person name="Wang L."/>
            <person name="Zhang D.-F."/>
        </authorList>
    </citation>
    <scope>NUCLEOTIDE SEQUENCE [LARGE SCALE GENOMIC DNA]</scope>
    <source>
        <strain evidence="3 4">WL0050</strain>
    </source>
</reference>
<evidence type="ECO:0000256" key="2">
    <source>
        <dbReference type="SAM" id="SignalP"/>
    </source>
</evidence>